<dbReference type="Gene3D" id="1.10.540.10">
    <property type="entry name" value="Acyl-CoA dehydrogenase/oxidase, N-terminal domain"/>
    <property type="match status" value="1"/>
</dbReference>
<dbReference type="CDD" id="cd00567">
    <property type="entry name" value="ACAD"/>
    <property type="match status" value="1"/>
</dbReference>
<evidence type="ECO:0000256" key="5">
    <source>
        <dbReference type="ARBA" id="ARBA00023002"/>
    </source>
</evidence>
<evidence type="ECO:0000259" key="9">
    <source>
        <dbReference type="Pfam" id="PF02771"/>
    </source>
</evidence>
<keyword evidence="4 6" id="KW-0274">FAD</keyword>
<evidence type="ECO:0000313" key="11">
    <source>
        <dbReference type="Proteomes" id="UP000294927"/>
    </source>
</evidence>
<feature type="domain" description="Acyl-CoA oxidase/dehydrogenase middle" evidence="8">
    <location>
        <begin position="120"/>
        <end position="189"/>
    </location>
</feature>
<gene>
    <name evidence="10" type="ORF">CLV71_10272</name>
</gene>
<dbReference type="Gene3D" id="1.20.140.10">
    <property type="entry name" value="Butyryl-CoA Dehydrogenase, subunit A, domain 3"/>
    <property type="match status" value="1"/>
</dbReference>
<comment type="caution">
    <text evidence="10">The sequence shown here is derived from an EMBL/GenBank/DDBJ whole genome shotgun (WGS) entry which is preliminary data.</text>
</comment>
<feature type="domain" description="Acyl-CoA dehydrogenase/oxidase N-terminal" evidence="9">
    <location>
        <begin position="7"/>
        <end position="114"/>
    </location>
</feature>
<dbReference type="PANTHER" id="PTHR43884:SF20">
    <property type="entry name" value="ACYL-COA DEHYDROGENASE FADE28"/>
    <property type="match status" value="1"/>
</dbReference>
<sequence>MDFELDDEQAMLRAAARDLLADHAPARAGSNHEKDVDAAFWRLVGRSGWPGLGLPEDRGGSVQGLVELALVAEEVGRAAARGPYLPTVLVGRALTRAGSAGPLAEALRTLATGDAWATWAFAEPGAPWSLDGIAATARTDGDQVVLDGVKTAVQDAGGARWLLVTVRHDGVPESFLVDRHAAGVTVRRQQVLDLTRSFYEVRLDGVRVPADRRLPGDADAVPRLLDDAAVLLAAETLGVLDRMLEMTVEYMKVRVQFDRPLGTFQAVKHACAGMAMSVHGVRAATWYAAMAVDADTEDAARAACVAASHSSAATEQVAGAALQLHGGIGFTWEHDLHLYLRRATVDGMLYGDAASHRDRLCEFVRPAPDEESTGGHEG</sequence>
<dbReference type="InterPro" id="IPR006091">
    <property type="entry name" value="Acyl-CoA_Oxase/DH_mid-dom"/>
</dbReference>
<dbReference type="InterPro" id="IPR009075">
    <property type="entry name" value="AcylCo_DH/oxidase_C"/>
</dbReference>
<dbReference type="InterPro" id="IPR009100">
    <property type="entry name" value="AcylCoA_DH/oxidase_NM_dom_sf"/>
</dbReference>
<proteinExistence type="inferred from homology"/>
<evidence type="ECO:0000256" key="6">
    <source>
        <dbReference type="RuleBase" id="RU362125"/>
    </source>
</evidence>
<name>A0A4V3FUP1_9PSEU</name>
<comment type="cofactor">
    <cofactor evidence="1 6">
        <name>FAD</name>
        <dbReference type="ChEBI" id="CHEBI:57692"/>
    </cofactor>
</comment>
<dbReference type="SUPFAM" id="SSF56645">
    <property type="entry name" value="Acyl-CoA dehydrogenase NM domain-like"/>
    <property type="match status" value="1"/>
</dbReference>
<keyword evidence="5 6" id="KW-0560">Oxidoreductase</keyword>
<evidence type="ECO:0000313" key="10">
    <source>
        <dbReference type="EMBL" id="TDV56011.1"/>
    </source>
</evidence>
<keyword evidence="11" id="KW-1185">Reference proteome</keyword>
<evidence type="ECO:0000256" key="4">
    <source>
        <dbReference type="ARBA" id="ARBA00022827"/>
    </source>
</evidence>
<evidence type="ECO:0000259" key="8">
    <source>
        <dbReference type="Pfam" id="PF02770"/>
    </source>
</evidence>
<organism evidence="10 11">
    <name type="scientific">Actinophytocola oryzae</name>
    <dbReference type="NCBI Taxonomy" id="502181"/>
    <lineage>
        <taxon>Bacteria</taxon>
        <taxon>Bacillati</taxon>
        <taxon>Actinomycetota</taxon>
        <taxon>Actinomycetes</taxon>
        <taxon>Pseudonocardiales</taxon>
        <taxon>Pseudonocardiaceae</taxon>
    </lineage>
</organism>
<dbReference type="EMBL" id="SOCP01000002">
    <property type="protein sequence ID" value="TDV56011.1"/>
    <property type="molecule type" value="Genomic_DNA"/>
</dbReference>
<dbReference type="SUPFAM" id="SSF47203">
    <property type="entry name" value="Acyl-CoA dehydrogenase C-terminal domain-like"/>
    <property type="match status" value="1"/>
</dbReference>
<feature type="domain" description="Acyl-CoA dehydrogenase/oxidase C-terminal" evidence="7">
    <location>
        <begin position="225"/>
        <end position="360"/>
    </location>
</feature>
<accession>A0A4V3FUP1</accession>
<dbReference type="InterPro" id="IPR046373">
    <property type="entry name" value="Acyl-CoA_Oxase/DH_mid-dom_sf"/>
</dbReference>
<reference evidence="10 11" key="1">
    <citation type="submission" date="2019-03" db="EMBL/GenBank/DDBJ databases">
        <title>Genomic Encyclopedia of Archaeal and Bacterial Type Strains, Phase II (KMG-II): from individual species to whole genera.</title>
        <authorList>
            <person name="Goeker M."/>
        </authorList>
    </citation>
    <scope>NUCLEOTIDE SEQUENCE [LARGE SCALE GENOMIC DNA]</scope>
    <source>
        <strain evidence="10 11">DSM 45499</strain>
    </source>
</reference>
<dbReference type="InterPro" id="IPR036250">
    <property type="entry name" value="AcylCo_DH-like_C"/>
</dbReference>
<evidence type="ECO:0000256" key="1">
    <source>
        <dbReference type="ARBA" id="ARBA00001974"/>
    </source>
</evidence>
<dbReference type="Pfam" id="PF02770">
    <property type="entry name" value="Acyl-CoA_dh_M"/>
    <property type="match status" value="1"/>
</dbReference>
<evidence type="ECO:0000259" key="7">
    <source>
        <dbReference type="Pfam" id="PF00441"/>
    </source>
</evidence>
<comment type="similarity">
    <text evidence="2 6">Belongs to the acyl-CoA dehydrogenase family.</text>
</comment>
<dbReference type="AlphaFoldDB" id="A0A4V3FUP1"/>
<dbReference type="RefSeq" id="WP_133901310.1">
    <property type="nucleotide sequence ID" value="NZ_SOCP01000002.1"/>
</dbReference>
<evidence type="ECO:0000256" key="2">
    <source>
        <dbReference type="ARBA" id="ARBA00009347"/>
    </source>
</evidence>
<dbReference type="OrthoDB" id="7328575at2"/>
<protein>
    <submittedName>
        <fullName evidence="10">Alkylation response protein AidB-like acyl-CoA dehydrogenase</fullName>
    </submittedName>
</protein>
<dbReference type="Pfam" id="PF02771">
    <property type="entry name" value="Acyl-CoA_dh_N"/>
    <property type="match status" value="1"/>
</dbReference>
<dbReference type="InterPro" id="IPR013786">
    <property type="entry name" value="AcylCoA_DH/ox_N"/>
</dbReference>
<dbReference type="Proteomes" id="UP000294927">
    <property type="component" value="Unassembled WGS sequence"/>
</dbReference>
<dbReference type="PANTHER" id="PTHR43884">
    <property type="entry name" value="ACYL-COA DEHYDROGENASE"/>
    <property type="match status" value="1"/>
</dbReference>
<evidence type="ECO:0000256" key="3">
    <source>
        <dbReference type="ARBA" id="ARBA00022630"/>
    </source>
</evidence>
<dbReference type="Pfam" id="PF00441">
    <property type="entry name" value="Acyl-CoA_dh_1"/>
    <property type="match status" value="1"/>
</dbReference>
<dbReference type="Gene3D" id="2.40.110.10">
    <property type="entry name" value="Butyryl-CoA Dehydrogenase, subunit A, domain 2"/>
    <property type="match status" value="1"/>
</dbReference>
<dbReference type="GO" id="GO:0003995">
    <property type="term" value="F:acyl-CoA dehydrogenase activity"/>
    <property type="evidence" value="ECO:0007669"/>
    <property type="project" value="TreeGrafter"/>
</dbReference>
<keyword evidence="3 6" id="KW-0285">Flavoprotein</keyword>
<dbReference type="InterPro" id="IPR037069">
    <property type="entry name" value="AcylCoA_DH/ox_N_sf"/>
</dbReference>
<dbReference type="GO" id="GO:0050660">
    <property type="term" value="F:flavin adenine dinucleotide binding"/>
    <property type="evidence" value="ECO:0007669"/>
    <property type="project" value="InterPro"/>
</dbReference>